<proteinExistence type="inferred from homology"/>
<dbReference type="SUPFAM" id="SSF51182">
    <property type="entry name" value="RmlC-like cupins"/>
    <property type="match status" value="1"/>
</dbReference>
<feature type="active site" description="Proton donor" evidence="5">
    <location>
        <position position="132"/>
    </location>
</feature>
<name>A0AAN1XCM2_9PROT</name>
<dbReference type="KEGG" id="seme:MIZ01_2625"/>
<comment type="pathway">
    <text evidence="7">Carbohydrate biosynthesis; dTDP-L-rhamnose biosynthesis.</text>
</comment>
<keyword evidence="9" id="KW-1185">Reference proteome</keyword>
<dbReference type="Pfam" id="PF00908">
    <property type="entry name" value="dTDP_sugar_isom"/>
    <property type="match status" value="1"/>
</dbReference>
<dbReference type="InterPro" id="IPR014710">
    <property type="entry name" value="RmlC-like_jellyroll"/>
</dbReference>
<dbReference type="EMBL" id="AP023423">
    <property type="protein sequence ID" value="BCK88819.1"/>
    <property type="molecule type" value="Genomic_DNA"/>
</dbReference>
<evidence type="ECO:0000256" key="6">
    <source>
        <dbReference type="PIRSR" id="PIRSR600888-3"/>
    </source>
</evidence>
<dbReference type="Proteomes" id="UP001320326">
    <property type="component" value="Chromosome"/>
</dbReference>
<evidence type="ECO:0000256" key="4">
    <source>
        <dbReference type="ARBA" id="ARBA00019595"/>
    </source>
</evidence>
<sequence length="182" mass="20210">MFDVKPSKLAGCLELQPKVFDDARGRFVKVFHEQAFAAQGLETGFAEEYYSVSHKNVIRGLHFQLPPMDHVKMVYCVAGEVMDAVVDLRAGSPTYGQFDLFELSAAKANSIYIPKGMAHGFCARSDQAIMVYKVGTIYSPAHDAGVLWNSVGIPWPTTEAILSARDQSFPSFDKFASPFRYE</sequence>
<dbReference type="InterPro" id="IPR011051">
    <property type="entry name" value="RmlC_Cupin_sf"/>
</dbReference>
<dbReference type="GO" id="GO:0019305">
    <property type="term" value="P:dTDP-rhamnose biosynthetic process"/>
    <property type="evidence" value="ECO:0007669"/>
    <property type="project" value="UniProtKB-UniRule"/>
</dbReference>
<dbReference type="PANTHER" id="PTHR21047:SF2">
    <property type="entry name" value="THYMIDINE DIPHOSPHO-4-KETO-RHAMNOSE 3,5-EPIMERASE"/>
    <property type="match status" value="1"/>
</dbReference>
<gene>
    <name evidence="8" type="ORF">MIZ01_2625</name>
</gene>
<dbReference type="RefSeq" id="WP_237247326.1">
    <property type="nucleotide sequence ID" value="NZ_AP023423.1"/>
</dbReference>
<organism evidence="8 9">
    <name type="scientific">Sideroxyarcus emersonii</name>
    <dbReference type="NCBI Taxonomy" id="2764705"/>
    <lineage>
        <taxon>Bacteria</taxon>
        <taxon>Pseudomonadati</taxon>
        <taxon>Pseudomonadota</taxon>
        <taxon>Betaproteobacteria</taxon>
        <taxon>Nitrosomonadales</taxon>
        <taxon>Gallionellaceae</taxon>
        <taxon>Sideroxyarcus</taxon>
    </lineage>
</organism>
<dbReference type="EC" id="5.1.3.13" evidence="3 7"/>
<reference evidence="8 9" key="1">
    <citation type="journal article" date="2022" name="Int. J. Syst. Evol. Microbiol.">
        <title>&lt;i&gt;Sideroxyarcus emersonii&lt;/i&gt; gen. nov. sp. nov., a neutrophilic, microaerobic iron- and thiosulfate-oxidizing bacterium isolated from iron-rich wetland sediment.</title>
        <authorList>
            <person name="Kato S."/>
            <person name="Itoh T."/>
            <person name="Iino T."/>
            <person name="Ohkuma M."/>
        </authorList>
    </citation>
    <scope>NUCLEOTIDE SEQUENCE [LARGE SCALE GENOMIC DNA]</scope>
    <source>
        <strain evidence="8 9">MIZ01</strain>
    </source>
</reference>
<dbReference type="CDD" id="cd00438">
    <property type="entry name" value="cupin_RmlC"/>
    <property type="match status" value="1"/>
</dbReference>
<comment type="function">
    <text evidence="2 7">Catalyzes the epimerization of the C3' and C5'positions of dTDP-6-deoxy-D-xylo-4-hexulose, forming dTDP-6-deoxy-L-lyxo-4-hexulose.</text>
</comment>
<feature type="site" description="Participates in a stacking interaction with the thymidine ring of dTDP-4-oxo-6-deoxyglucose" evidence="6">
    <location>
        <position position="138"/>
    </location>
</feature>
<dbReference type="PANTHER" id="PTHR21047">
    <property type="entry name" value="DTDP-6-DEOXY-D-GLUCOSE-3,5 EPIMERASE"/>
    <property type="match status" value="1"/>
</dbReference>
<keyword evidence="7" id="KW-0413">Isomerase</keyword>
<comment type="similarity">
    <text evidence="7">Belongs to the dTDP-4-dehydrorhamnose 3,5-epimerase family.</text>
</comment>
<evidence type="ECO:0000256" key="2">
    <source>
        <dbReference type="ARBA" id="ARBA00001997"/>
    </source>
</evidence>
<dbReference type="AlphaFoldDB" id="A0AAN1XCM2"/>
<evidence type="ECO:0000256" key="3">
    <source>
        <dbReference type="ARBA" id="ARBA00012098"/>
    </source>
</evidence>
<evidence type="ECO:0000256" key="5">
    <source>
        <dbReference type="PIRSR" id="PIRSR600888-1"/>
    </source>
</evidence>
<dbReference type="NCBIfam" id="TIGR01221">
    <property type="entry name" value="rmlC"/>
    <property type="match status" value="1"/>
</dbReference>
<evidence type="ECO:0000256" key="1">
    <source>
        <dbReference type="ARBA" id="ARBA00001298"/>
    </source>
</evidence>
<dbReference type="GO" id="GO:0005829">
    <property type="term" value="C:cytosol"/>
    <property type="evidence" value="ECO:0007669"/>
    <property type="project" value="TreeGrafter"/>
</dbReference>
<dbReference type="GO" id="GO:0008830">
    <property type="term" value="F:dTDP-4-dehydrorhamnose 3,5-epimerase activity"/>
    <property type="evidence" value="ECO:0007669"/>
    <property type="project" value="UniProtKB-UniRule"/>
</dbReference>
<evidence type="ECO:0000313" key="8">
    <source>
        <dbReference type="EMBL" id="BCK88819.1"/>
    </source>
</evidence>
<evidence type="ECO:0000256" key="7">
    <source>
        <dbReference type="RuleBase" id="RU364069"/>
    </source>
</evidence>
<dbReference type="Gene3D" id="2.60.120.10">
    <property type="entry name" value="Jelly Rolls"/>
    <property type="match status" value="1"/>
</dbReference>
<feature type="active site" description="Proton acceptor" evidence="5">
    <location>
        <position position="62"/>
    </location>
</feature>
<comment type="catalytic activity">
    <reaction evidence="1 7">
        <text>dTDP-4-dehydro-6-deoxy-alpha-D-glucose = dTDP-4-dehydro-beta-L-rhamnose</text>
        <dbReference type="Rhea" id="RHEA:16969"/>
        <dbReference type="ChEBI" id="CHEBI:57649"/>
        <dbReference type="ChEBI" id="CHEBI:62830"/>
        <dbReference type="EC" id="5.1.3.13"/>
    </reaction>
</comment>
<comment type="subunit">
    <text evidence="7">Homodimer.</text>
</comment>
<dbReference type="GO" id="GO:0000271">
    <property type="term" value="P:polysaccharide biosynthetic process"/>
    <property type="evidence" value="ECO:0007669"/>
    <property type="project" value="TreeGrafter"/>
</dbReference>
<evidence type="ECO:0000313" key="9">
    <source>
        <dbReference type="Proteomes" id="UP001320326"/>
    </source>
</evidence>
<accession>A0AAN1XCM2</accession>
<protein>
    <recommendedName>
        <fullName evidence="4 7">dTDP-4-dehydrorhamnose 3,5-epimerase</fullName>
        <ecNumber evidence="3 7">5.1.3.13</ecNumber>
    </recommendedName>
    <alternativeName>
        <fullName evidence="7">Thymidine diphospho-4-keto-rhamnose 3,5-epimerase</fullName>
    </alternativeName>
</protein>
<dbReference type="InterPro" id="IPR000888">
    <property type="entry name" value="RmlC-like"/>
</dbReference>